<feature type="signal peptide" evidence="2">
    <location>
        <begin position="1"/>
        <end position="16"/>
    </location>
</feature>
<reference evidence="3" key="1">
    <citation type="submission" date="2025-08" db="UniProtKB">
        <authorList>
            <consortium name="RefSeq"/>
        </authorList>
    </citation>
    <scope>IDENTIFICATION</scope>
</reference>
<keyword evidence="2" id="KW-0732">Signal</keyword>
<sequence>MKLIILFCVLLPLIYGQGLQEDPPDDVGSRRGKRSPQGLLDNTEIRVNGFQEDPPDDVGSRRGKRSPQGLLDNTEIRVNGFQEDPPDDVGSRRGKRSPQGLLDNTEIRVNEIFDDKVDGVEFENRGKRSPELFDNNNNGVEFESIPRAAGLIRRARCANPPPSALKQGRREHDPIELSAVTFIPPPYPLF</sequence>
<accession>A0AAJ7EIB7</accession>
<dbReference type="RefSeq" id="XP_013178450.1">
    <property type="nucleotide sequence ID" value="XM_013322996.1"/>
</dbReference>
<proteinExistence type="predicted"/>
<name>A0AAJ7EIB7_PAPXU</name>
<evidence type="ECO:0000256" key="2">
    <source>
        <dbReference type="SAM" id="SignalP"/>
    </source>
</evidence>
<evidence type="ECO:0000313" key="3">
    <source>
        <dbReference type="RefSeq" id="XP_013178450.1"/>
    </source>
</evidence>
<protein>
    <submittedName>
        <fullName evidence="3">Uncharacterized protein LOC106125700 isoform X2</fullName>
    </submittedName>
</protein>
<evidence type="ECO:0000256" key="1">
    <source>
        <dbReference type="SAM" id="MobiDB-lite"/>
    </source>
</evidence>
<feature type="chain" id="PRO_5042611445" evidence="2">
    <location>
        <begin position="17"/>
        <end position="190"/>
    </location>
</feature>
<feature type="region of interest" description="Disordered" evidence="1">
    <location>
        <begin position="19"/>
        <end position="100"/>
    </location>
</feature>
<organism evidence="3">
    <name type="scientific">Papilio xuthus</name>
    <name type="common">Asian swallowtail butterfly</name>
    <dbReference type="NCBI Taxonomy" id="66420"/>
    <lineage>
        <taxon>Eukaryota</taxon>
        <taxon>Metazoa</taxon>
        <taxon>Ecdysozoa</taxon>
        <taxon>Arthropoda</taxon>
        <taxon>Hexapoda</taxon>
        <taxon>Insecta</taxon>
        <taxon>Pterygota</taxon>
        <taxon>Neoptera</taxon>
        <taxon>Endopterygota</taxon>
        <taxon>Lepidoptera</taxon>
        <taxon>Glossata</taxon>
        <taxon>Ditrysia</taxon>
        <taxon>Papilionoidea</taxon>
        <taxon>Papilionidae</taxon>
        <taxon>Papilioninae</taxon>
        <taxon>Papilio</taxon>
    </lineage>
</organism>
<dbReference type="GeneID" id="106125700"/>
<dbReference type="AlphaFoldDB" id="A0AAJ7EIB7"/>
<dbReference type="Proteomes" id="UP000694872">
    <property type="component" value="Unplaced"/>
</dbReference>
<gene>
    <name evidence="3" type="primary">LOC106125700</name>
</gene>